<dbReference type="PROSITE" id="PS00688">
    <property type="entry name" value="SIGMA54_INTERACT_3"/>
    <property type="match status" value="1"/>
</dbReference>
<evidence type="ECO:0000313" key="8">
    <source>
        <dbReference type="Proteomes" id="UP000199035"/>
    </source>
</evidence>
<evidence type="ECO:0000256" key="1">
    <source>
        <dbReference type="ARBA" id="ARBA00022741"/>
    </source>
</evidence>
<dbReference type="Pfam" id="PF02954">
    <property type="entry name" value="HTH_8"/>
    <property type="match status" value="1"/>
</dbReference>
<keyword evidence="3" id="KW-0805">Transcription regulation</keyword>
<dbReference type="InterPro" id="IPR009057">
    <property type="entry name" value="Homeodomain-like_sf"/>
</dbReference>
<dbReference type="CDD" id="cd00009">
    <property type="entry name" value="AAA"/>
    <property type="match status" value="1"/>
</dbReference>
<dbReference type="InterPro" id="IPR013767">
    <property type="entry name" value="PAS_fold"/>
</dbReference>
<dbReference type="InterPro" id="IPR002197">
    <property type="entry name" value="HTH_Fis"/>
</dbReference>
<dbReference type="GO" id="GO:0006355">
    <property type="term" value="P:regulation of DNA-templated transcription"/>
    <property type="evidence" value="ECO:0007669"/>
    <property type="project" value="InterPro"/>
</dbReference>
<keyword evidence="5" id="KW-0804">Transcription</keyword>
<dbReference type="InterPro" id="IPR035965">
    <property type="entry name" value="PAS-like_dom_sf"/>
</dbReference>
<dbReference type="InterPro" id="IPR003593">
    <property type="entry name" value="AAA+_ATPase"/>
</dbReference>
<dbReference type="Proteomes" id="UP000199035">
    <property type="component" value="Unassembled WGS sequence"/>
</dbReference>
<dbReference type="InterPro" id="IPR029016">
    <property type="entry name" value="GAF-like_dom_sf"/>
</dbReference>
<dbReference type="Pfam" id="PF01590">
    <property type="entry name" value="GAF"/>
    <property type="match status" value="1"/>
</dbReference>
<dbReference type="InterPro" id="IPR025662">
    <property type="entry name" value="Sigma_54_int_dom_ATP-bd_1"/>
</dbReference>
<protein>
    <submittedName>
        <fullName evidence="7">Transcriptional regulator of acetoin/glycerol metabolism</fullName>
    </submittedName>
</protein>
<accession>A0A1H3IRX6</accession>
<dbReference type="InterPro" id="IPR027417">
    <property type="entry name" value="P-loop_NTPase"/>
</dbReference>
<sequence>MDGLSKFSWQDIKHNFYNTGELPESIEKNSPIIQAWEQSKQAGLSPFFKVTSLQGFPLDSLSLEDQNLATLTEKVLDDIWQLFGQQDVSVYLINNHSKIIAEKHNSSLGEKYHFLQPGRIIELSTFGAIAPTCSIRSKQPMVMVGHQHYLNEFADYSCASVPVFNGCGDVLGALNVTSTRGLLATNWLRHLLYQSYVLENKIILSKITTNQRVLHFQHSKDLLHNTYAGLIVIDEFGQILKVNQMALKLLNCTIEHLLKQNISDFFVAEHFFQHQSEASFFIQSHDHAFFYAYLETIVQKSQAIHKQIQTSTGVDKAFKALQADIPVLITGETGTGKDYFAQNLHQKLNSNLPFISINCGAIPENLLEAELFGYESGAFTGAKKQGEKGLIELADQGILFLDEIGDLPLHLQVKILRVLQDQHFYRVGGRKPIKSSFRLICATNQNLKKMVEQQSFRSDLYYRIRGFEVYLEPLRLRADKQSILHSILTSLEVSDWTVQVEQQFKQYPWPGNIRELIHVLKLSTAFKEGTCLEQLCLPESQVSSPTLTEDSILLQANLETVTKRLILQVLQEEKGNIARTAKRLNISRTTVYKYLDS</sequence>
<organism evidence="7 8">
    <name type="scientific">Acinetobacter kyonggiensis</name>
    <dbReference type="NCBI Taxonomy" id="595670"/>
    <lineage>
        <taxon>Bacteria</taxon>
        <taxon>Pseudomonadati</taxon>
        <taxon>Pseudomonadota</taxon>
        <taxon>Gammaproteobacteria</taxon>
        <taxon>Moraxellales</taxon>
        <taxon>Moraxellaceae</taxon>
        <taxon>Acinetobacter</taxon>
    </lineage>
</organism>
<dbReference type="SUPFAM" id="SSF46689">
    <property type="entry name" value="Homeodomain-like"/>
    <property type="match status" value="1"/>
</dbReference>
<dbReference type="STRING" id="595670.SAMN05421643_10735"/>
<dbReference type="RefSeq" id="WP_092689271.1">
    <property type="nucleotide sequence ID" value="NZ_FNPK01000007.1"/>
</dbReference>
<dbReference type="Gene3D" id="1.10.8.60">
    <property type="match status" value="1"/>
</dbReference>
<dbReference type="InterPro" id="IPR058031">
    <property type="entry name" value="AAA_lid_NorR"/>
</dbReference>
<dbReference type="Gene3D" id="3.30.450.20">
    <property type="entry name" value="PAS domain"/>
    <property type="match status" value="1"/>
</dbReference>
<dbReference type="PANTHER" id="PTHR32071:SF57">
    <property type="entry name" value="C4-DICARBOXYLATE TRANSPORT TRANSCRIPTIONAL REGULATORY PROTEIN DCTD"/>
    <property type="match status" value="1"/>
</dbReference>
<dbReference type="CDD" id="cd00130">
    <property type="entry name" value="PAS"/>
    <property type="match status" value="1"/>
</dbReference>
<reference evidence="8" key="1">
    <citation type="submission" date="2016-10" db="EMBL/GenBank/DDBJ databases">
        <authorList>
            <person name="Varghese N."/>
            <person name="Submissions S."/>
        </authorList>
    </citation>
    <scope>NUCLEOTIDE SEQUENCE [LARGE SCALE GENOMIC DNA]</scope>
    <source>
        <strain evidence="8">ANC 5109</strain>
    </source>
</reference>
<evidence type="ECO:0000259" key="6">
    <source>
        <dbReference type="PROSITE" id="PS50045"/>
    </source>
</evidence>
<dbReference type="PANTHER" id="PTHR32071">
    <property type="entry name" value="TRANSCRIPTIONAL REGULATORY PROTEIN"/>
    <property type="match status" value="1"/>
</dbReference>
<dbReference type="InterPro" id="IPR000014">
    <property type="entry name" value="PAS"/>
</dbReference>
<dbReference type="AlphaFoldDB" id="A0A1H3IRX6"/>
<dbReference type="InterPro" id="IPR025944">
    <property type="entry name" value="Sigma_54_int_dom_CS"/>
</dbReference>
<gene>
    <name evidence="7" type="ORF">SAMN05421643_10735</name>
</gene>
<dbReference type="SMART" id="SM00382">
    <property type="entry name" value="AAA"/>
    <property type="match status" value="1"/>
</dbReference>
<keyword evidence="4" id="KW-0238">DNA-binding</keyword>
<dbReference type="GO" id="GO:0005524">
    <property type="term" value="F:ATP binding"/>
    <property type="evidence" value="ECO:0007669"/>
    <property type="project" value="UniProtKB-KW"/>
</dbReference>
<evidence type="ECO:0000256" key="2">
    <source>
        <dbReference type="ARBA" id="ARBA00022840"/>
    </source>
</evidence>
<dbReference type="SMART" id="SM00091">
    <property type="entry name" value="PAS"/>
    <property type="match status" value="1"/>
</dbReference>
<evidence type="ECO:0000256" key="3">
    <source>
        <dbReference type="ARBA" id="ARBA00023015"/>
    </source>
</evidence>
<keyword evidence="2" id="KW-0067">ATP-binding</keyword>
<evidence type="ECO:0000256" key="5">
    <source>
        <dbReference type="ARBA" id="ARBA00023163"/>
    </source>
</evidence>
<dbReference type="PROSITE" id="PS00675">
    <property type="entry name" value="SIGMA54_INTERACT_1"/>
    <property type="match status" value="1"/>
</dbReference>
<dbReference type="InterPro" id="IPR003018">
    <property type="entry name" value="GAF"/>
</dbReference>
<evidence type="ECO:0000313" key="7">
    <source>
        <dbReference type="EMBL" id="SDY29989.1"/>
    </source>
</evidence>
<evidence type="ECO:0000256" key="4">
    <source>
        <dbReference type="ARBA" id="ARBA00023125"/>
    </source>
</evidence>
<dbReference type="Gene3D" id="1.10.10.60">
    <property type="entry name" value="Homeodomain-like"/>
    <property type="match status" value="1"/>
</dbReference>
<feature type="domain" description="Sigma-54 factor interaction" evidence="6">
    <location>
        <begin position="297"/>
        <end position="525"/>
    </location>
</feature>
<dbReference type="SUPFAM" id="SSF55785">
    <property type="entry name" value="PYP-like sensor domain (PAS domain)"/>
    <property type="match status" value="1"/>
</dbReference>
<dbReference type="Gene3D" id="3.30.450.40">
    <property type="match status" value="1"/>
</dbReference>
<dbReference type="GO" id="GO:0043565">
    <property type="term" value="F:sequence-specific DNA binding"/>
    <property type="evidence" value="ECO:0007669"/>
    <property type="project" value="InterPro"/>
</dbReference>
<dbReference type="InterPro" id="IPR002078">
    <property type="entry name" value="Sigma_54_int"/>
</dbReference>
<dbReference type="Pfam" id="PF00989">
    <property type="entry name" value="PAS"/>
    <property type="match status" value="1"/>
</dbReference>
<keyword evidence="8" id="KW-1185">Reference proteome</keyword>
<keyword evidence="1" id="KW-0547">Nucleotide-binding</keyword>
<name>A0A1H3IRX6_9GAMM</name>
<proteinExistence type="predicted"/>
<dbReference type="Pfam" id="PF00158">
    <property type="entry name" value="Sigma54_activat"/>
    <property type="match status" value="1"/>
</dbReference>
<dbReference type="SUPFAM" id="SSF52540">
    <property type="entry name" value="P-loop containing nucleoside triphosphate hydrolases"/>
    <property type="match status" value="1"/>
</dbReference>
<dbReference type="SUPFAM" id="SSF55781">
    <property type="entry name" value="GAF domain-like"/>
    <property type="match status" value="1"/>
</dbReference>
<dbReference type="Pfam" id="PF25601">
    <property type="entry name" value="AAA_lid_14"/>
    <property type="match status" value="1"/>
</dbReference>
<dbReference type="EMBL" id="FNPK01000007">
    <property type="protein sequence ID" value="SDY29989.1"/>
    <property type="molecule type" value="Genomic_DNA"/>
</dbReference>
<dbReference type="Gene3D" id="3.40.50.300">
    <property type="entry name" value="P-loop containing nucleotide triphosphate hydrolases"/>
    <property type="match status" value="1"/>
</dbReference>
<dbReference type="FunFam" id="3.40.50.300:FF:000006">
    <property type="entry name" value="DNA-binding transcriptional regulator NtrC"/>
    <property type="match status" value="1"/>
</dbReference>
<dbReference type="PROSITE" id="PS50045">
    <property type="entry name" value="SIGMA54_INTERACT_4"/>
    <property type="match status" value="1"/>
</dbReference>